<evidence type="ECO:0000313" key="3">
    <source>
        <dbReference type="EMBL" id="MBB6480370.1"/>
    </source>
</evidence>
<accession>A0A841RBI0</accession>
<keyword evidence="1" id="KW-0732">Signal</keyword>
<dbReference type="CDD" id="cd09631">
    <property type="entry name" value="DOMON_DOH"/>
    <property type="match status" value="1"/>
</dbReference>
<name>A0A841RBI0_9SPIO</name>
<dbReference type="AlphaFoldDB" id="A0A841RBI0"/>
<dbReference type="InterPro" id="IPR000945">
    <property type="entry name" value="DBH-like"/>
</dbReference>
<evidence type="ECO:0000256" key="1">
    <source>
        <dbReference type="SAM" id="SignalP"/>
    </source>
</evidence>
<dbReference type="GO" id="GO:0042420">
    <property type="term" value="P:dopamine catabolic process"/>
    <property type="evidence" value="ECO:0007669"/>
    <property type="project" value="TreeGrafter"/>
</dbReference>
<feature type="chain" id="PRO_5032364945" description="DOMON domain-containing protein" evidence="1">
    <location>
        <begin position="23"/>
        <end position="167"/>
    </location>
</feature>
<evidence type="ECO:0000313" key="4">
    <source>
        <dbReference type="Proteomes" id="UP000587760"/>
    </source>
</evidence>
<dbReference type="InterPro" id="IPR045266">
    <property type="entry name" value="DOH_DOMON"/>
</dbReference>
<dbReference type="GO" id="GO:0004500">
    <property type="term" value="F:dopamine beta-monooxygenase activity"/>
    <property type="evidence" value="ECO:0007669"/>
    <property type="project" value="InterPro"/>
</dbReference>
<dbReference type="PANTHER" id="PTHR10157">
    <property type="entry name" value="DOPAMINE BETA HYDROXYLASE RELATED"/>
    <property type="match status" value="1"/>
</dbReference>
<protein>
    <recommendedName>
        <fullName evidence="2">DOMON domain-containing protein</fullName>
    </recommendedName>
</protein>
<dbReference type="Proteomes" id="UP000587760">
    <property type="component" value="Unassembled WGS sequence"/>
</dbReference>
<dbReference type="GO" id="GO:0005615">
    <property type="term" value="C:extracellular space"/>
    <property type="evidence" value="ECO:0007669"/>
    <property type="project" value="TreeGrafter"/>
</dbReference>
<organism evidence="3 4">
    <name type="scientific">Spirochaeta isovalerica</name>
    <dbReference type="NCBI Taxonomy" id="150"/>
    <lineage>
        <taxon>Bacteria</taxon>
        <taxon>Pseudomonadati</taxon>
        <taxon>Spirochaetota</taxon>
        <taxon>Spirochaetia</taxon>
        <taxon>Spirochaetales</taxon>
        <taxon>Spirochaetaceae</taxon>
        <taxon>Spirochaeta</taxon>
    </lineage>
</organism>
<dbReference type="GO" id="GO:0030667">
    <property type="term" value="C:secretory granule membrane"/>
    <property type="evidence" value="ECO:0007669"/>
    <property type="project" value="TreeGrafter"/>
</dbReference>
<gene>
    <name evidence="3" type="ORF">HNR50_002033</name>
</gene>
<dbReference type="Gene3D" id="2.60.40.1210">
    <property type="entry name" value="Cellobiose dehydrogenase, cytochrome domain"/>
    <property type="match status" value="1"/>
</dbReference>
<dbReference type="InterPro" id="IPR005018">
    <property type="entry name" value="DOMON_domain"/>
</dbReference>
<dbReference type="GO" id="GO:0042421">
    <property type="term" value="P:norepinephrine biosynthetic process"/>
    <property type="evidence" value="ECO:0007669"/>
    <property type="project" value="TreeGrafter"/>
</dbReference>
<dbReference type="PROSITE" id="PS50836">
    <property type="entry name" value="DOMON"/>
    <property type="match status" value="1"/>
</dbReference>
<reference evidence="3 4" key="1">
    <citation type="submission" date="2020-08" db="EMBL/GenBank/DDBJ databases">
        <title>Genomic Encyclopedia of Type Strains, Phase IV (KMG-IV): sequencing the most valuable type-strain genomes for metagenomic binning, comparative biology and taxonomic classification.</title>
        <authorList>
            <person name="Goeker M."/>
        </authorList>
    </citation>
    <scope>NUCLEOTIDE SEQUENCE [LARGE SCALE GENOMIC DNA]</scope>
    <source>
        <strain evidence="3 4">DSM 2461</strain>
    </source>
</reference>
<sequence length="167" mass="18397">MKKVTVLSVFLFLLISILSAQSGYNKREQSGISFEWKIIGSQLQIRLSAPTEGWIAVGFNPSRMMKDADYKMAYVDGDVVVLEDHFGTGNISHKKDSDIGGTDDFQLISGSESNGTTTVEFTMPLNSGDEMDSVLSPGDEVKVLLAYANRDSLSRKHSRRTSLIINL</sequence>
<dbReference type="RefSeq" id="WP_184746545.1">
    <property type="nucleotide sequence ID" value="NZ_JACHGJ010000003.1"/>
</dbReference>
<feature type="domain" description="DOMON" evidence="2">
    <location>
        <begin position="30"/>
        <end position="148"/>
    </location>
</feature>
<dbReference type="EMBL" id="JACHGJ010000003">
    <property type="protein sequence ID" value="MBB6480370.1"/>
    <property type="molecule type" value="Genomic_DNA"/>
</dbReference>
<feature type="signal peptide" evidence="1">
    <location>
        <begin position="1"/>
        <end position="22"/>
    </location>
</feature>
<dbReference type="SMART" id="SM00664">
    <property type="entry name" value="DoH"/>
    <property type="match status" value="1"/>
</dbReference>
<proteinExistence type="predicted"/>
<comment type="caution">
    <text evidence="3">The sequence shown here is derived from an EMBL/GenBank/DDBJ whole genome shotgun (WGS) entry which is preliminary data.</text>
</comment>
<dbReference type="GO" id="GO:0006589">
    <property type="term" value="P:octopamine biosynthetic process"/>
    <property type="evidence" value="ECO:0007669"/>
    <property type="project" value="TreeGrafter"/>
</dbReference>
<evidence type="ECO:0000259" key="2">
    <source>
        <dbReference type="PROSITE" id="PS50836"/>
    </source>
</evidence>
<keyword evidence="4" id="KW-1185">Reference proteome</keyword>
<dbReference type="PANTHER" id="PTHR10157:SF23">
    <property type="entry name" value="MOXD1 HOMOLOG 1"/>
    <property type="match status" value="1"/>
</dbReference>
<dbReference type="GO" id="GO:0005507">
    <property type="term" value="F:copper ion binding"/>
    <property type="evidence" value="ECO:0007669"/>
    <property type="project" value="TreeGrafter"/>
</dbReference>
<dbReference type="Pfam" id="PF03351">
    <property type="entry name" value="DOMON"/>
    <property type="match status" value="1"/>
</dbReference>